<evidence type="ECO:0000256" key="8">
    <source>
        <dbReference type="PIRSR" id="PIRSR600888-1"/>
    </source>
</evidence>
<dbReference type="Gene3D" id="2.60.120.10">
    <property type="entry name" value="Jelly Rolls"/>
    <property type="match status" value="1"/>
</dbReference>
<comment type="catalytic activity">
    <reaction evidence="1">
        <text>dTDP-4-dehydro-6-deoxy-alpha-D-glucose = dTDP-4-dehydro-beta-L-rhamnose</text>
        <dbReference type="Rhea" id="RHEA:16969"/>
        <dbReference type="ChEBI" id="CHEBI:57649"/>
        <dbReference type="ChEBI" id="CHEBI:62830"/>
        <dbReference type="EC" id="5.1.3.13"/>
    </reaction>
</comment>
<evidence type="ECO:0000313" key="9">
    <source>
        <dbReference type="EMBL" id="NEV60541.1"/>
    </source>
</evidence>
<dbReference type="PANTHER" id="PTHR21047:SF2">
    <property type="entry name" value="THYMIDINE DIPHOSPHO-4-KETO-RHAMNOSE 3,5-EPIMERASE"/>
    <property type="match status" value="1"/>
</dbReference>
<dbReference type="RefSeq" id="WP_164450582.1">
    <property type="nucleotide sequence ID" value="NZ_JAAIJQ010000002.1"/>
</dbReference>
<dbReference type="InterPro" id="IPR000888">
    <property type="entry name" value="RmlC-like"/>
</dbReference>
<sequence>MSARFRKHATEIAGIVSVERLPIGDERGFFERVYCAGELESLTGGRPIVQINRTLTHRKGTVRGLHFQYPPDAEIKLVSCLRGEVLDVAVDLRAGSPTFLRWHAERLSALEHRMLIIPEGCAHGFQTLVDDSELLYLHTAAHAPAAEAGVHPEDPALAIRWLLPVAELSSRDAGHPWIAKGFQGVSL</sequence>
<feature type="active site" description="Proton acceptor" evidence="8">
    <location>
        <position position="66"/>
    </location>
</feature>
<proteinExistence type="predicted"/>
<protein>
    <recommendedName>
        <fullName evidence="4">dTDP-4-dehydrorhamnose 3,5-epimerase</fullName>
        <ecNumber evidence="3">5.1.3.13</ecNumber>
    </recommendedName>
    <alternativeName>
        <fullName evidence="6">Thymidine diphospho-4-keto-rhamnose 3,5-epimerase</fullName>
    </alternativeName>
    <alternativeName>
        <fullName evidence="5">dTDP-4-keto-6-deoxyglucose 3,5-epimerase</fullName>
    </alternativeName>
    <alternativeName>
        <fullName evidence="7">dTDP-6-deoxy-D-xylo-4-hexulose 3,5-epimerase</fullName>
    </alternativeName>
</protein>
<dbReference type="InterPro" id="IPR014710">
    <property type="entry name" value="RmlC-like_jellyroll"/>
</dbReference>
<dbReference type="EMBL" id="JAAIJQ010000002">
    <property type="protein sequence ID" value="NEV60541.1"/>
    <property type="molecule type" value="Genomic_DNA"/>
</dbReference>
<keyword evidence="10" id="KW-1185">Reference proteome</keyword>
<evidence type="ECO:0000256" key="2">
    <source>
        <dbReference type="ARBA" id="ARBA00001997"/>
    </source>
</evidence>
<evidence type="ECO:0000313" key="10">
    <source>
        <dbReference type="Proteomes" id="UP000483379"/>
    </source>
</evidence>
<evidence type="ECO:0000256" key="5">
    <source>
        <dbReference type="ARBA" id="ARBA00029758"/>
    </source>
</evidence>
<dbReference type="GO" id="GO:0019305">
    <property type="term" value="P:dTDP-rhamnose biosynthetic process"/>
    <property type="evidence" value="ECO:0007669"/>
    <property type="project" value="TreeGrafter"/>
</dbReference>
<reference evidence="9 10" key="1">
    <citation type="submission" date="2020-02" db="EMBL/GenBank/DDBJ databases">
        <title>Genome sequences of Thiorhodococcus mannitoliphagus and Thiorhodococcus minor, purple sulfur photosynthetic bacteria in the gammaproteobacterial family, Chromatiaceae.</title>
        <authorList>
            <person name="Aviles F.A."/>
            <person name="Meyer T.E."/>
            <person name="Kyndt J.A."/>
        </authorList>
    </citation>
    <scope>NUCLEOTIDE SEQUENCE [LARGE SCALE GENOMIC DNA]</scope>
    <source>
        <strain evidence="9 10">DSM 11518</strain>
    </source>
</reference>
<dbReference type="InterPro" id="IPR011051">
    <property type="entry name" value="RmlC_Cupin_sf"/>
</dbReference>
<dbReference type="Proteomes" id="UP000483379">
    <property type="component" value="Unassembled WGS sequence"/>
</dbReference>
<dbReference type="CDD" id="cd00438">
    <property type="entry name" value="cupin_RmlC"/>
    <property type="match status" value="1"/>
</dbReference>
<dbReference type="GO" id="GO:0000271">
    <property type="term" value="P:polysaccharide biosynthetic process"/>
    <property type="evidence" value="ECO:0007669"/>
    <property type="project" value="TreeGrafter"/>
</dbReference>
<evidence type="ECO:0000256" key="4">
    <source>
        <dbReference type="ARBA" id="ARBA00019595"/>
    </source>
</evidence>
<dbReference type="GO" id="GO:0005829">
    <property type="term" value="C:cytosol"/>
    <property type="evidence" value="ECO:0007669"/>
    <property type="project" value="TreeGrafter"/>
</dbReference>
<comment type="function">
    <text evidence="2">Catalyzes the epimerization of the C3' and C5'positions of dTDP-6-deoxy-D-xylo-4-hexulose, forming dTDP-6-deoxy-L-lyxo-4-hexulose.</text>
</comment>
<evidence type="ECO:0000256" key="1">
    <source>
        <dbReference type="ARBA" id="ARBA00001298"/>
    </source>
</evidence>
<dbReference type="AlphaFoldDB" id="A0A6M0JUE0"/>
<dbReference type="EC" id="5.1.3.13" evidence="3"/>
<comment type="caution">
    <text evidence="9">The sequence shown here is derived from an EMBL/GenBank/DDBJ whole genome shotgun (WGS) entry which is preliminary data.</text>
</comment>
<dbReference type="SUPFAM" id="SSF51182">
    <property type="entry name" value="RmlC-like cupins"/>
    <property type="match status" value="1"/>
</dbReference>
<gene>
    <name evidence="9" type="ORF">G3446_01315</name>
</gene>
<organism evidence="9 10">
    <name type="scientific">Thiorhodococcus minor</name>
    <dbReference type="NCBI Taxonomy" id="57489"/>
    <lineage>
        <taxon>Bacteria</taxon>
        <taxon>Pseudomonadati</taxon>
        <taxon>Pseudomonadota</taxon>
        <taxon>Gammaproteobacteria</taxon>
        <taxon>Chromatiales</taxon>
        <taxon>Chromatiaceae</taxon>
        <taxon>Thiorhodococcus</taxon>
    </lineage>
</organism>
<evidence type="ECO:0000256" key="3">
    <source>
        <dbReference type="ARBA" id="ARBA00012098"/>
    </source>
</evidence>
<evidence type="ECO:0000256" key="6">
    <source>
        <dbReference type="ARBA" id="ARBA00031424"/>
    </source>
</evidence>
<accession>A0A6M0JUE0</accession>
<name>A0A6M0JUE0_9GAMM</name>
<dbReference type="PANTHER" id="PTHR21047">
    <property type="entry name" value="DTDP-6-DEOXY-D-GLUCOSE-3,5 EPIMERASE"/>
    <property type="match status" value="1"/>
</dbReference>
<dbReference type="Pfam" id="PF00908">
    <property type="entry name" value="dTDP_sugar_isom"/>
    <property type="match status" value="1"/>
</dbReference>
<dbReference type="GO" id="GO:0008830">
    <property type="term" value="F:dTDP-4-dehydrorhamnose 3,5-epimerase activity"/>
    <property type="evidence" value="ECO:0007669"/>
    <property type="project" value="UniProtKB-EC"/>
</dbReference>
<feature type="active site" description="Proton donor" evidence="8">
    <location>
        <position position="136"/>
    </location>
</feature>
<evidence type="ECO:0000256" key="7">
    <source>
        <dbReference type="ARBA" id="ARBA00033311"/>
    </source>
</evidence>